<evidence type="ECO:0000256" key="3">
    <source>
        <dbReference type="ARBA" id="ARBA00023288"/>
    </source>
</evidence>
<dbReference type="GO" id="GO:1904153">
    <property type="term" value="P:negative regulation of retrograde protein transport, ER to cytosol"/>
    <property type="evidence" value="ECO:0007669"/>
    <property type="project" value="TreeGrafter"/>
</dbReference>
<organism evidence="5 6">
    <name type="scientific">Clonorchis sinensis</name>
    <name type="common">Chinese liver fluke</name>
    <dbReference type="NCBI Taxonomy" id="79923"/>
    <lineage>
        <taxon>Eukaryota</taxon>
        <taxon>Metazoa</taxon>
        <taxon>Spiralia</taxon>
        <taxon>Lophotrochozoa</taxon>
        <taxon>Platyhelminthes</taxon>
        <taxon>Trematoda</taxon>
        <taxon>Digenea</taxon>
        <taxon>Opisthorchiida</taxon>
        <taxon>Opisthorchiata</taxon>
        <taxon>Opisthorchiidae</taxon>
        <taxon>Clonorchis</taxon>
    </lineage>
</organism>
<dbReference type="GO" id="GO:1904240">
    <property type="term" value="P:negative regulation of VCP-NPL4-UFD1 AAA ATPase complex assembly"/>
    <property type="evidence" value="ECO:0007669"/>
    <property type="project" value="TreeGrafter"/>
</dbReference>
<feature type="region of interest" description="Disordered" evidence="4">
    <location>
        <begin position="69"/>
        <end position="121"/>
    </location>
</feature>
<keyword evidence="3" id="KW-0449">Lipoprotein</keyword>
<proteinExistence type="predicted"/>
<feature type="compositionally biased region" description="Basic and acidic residues" evidence="4">
    <location>
        <begin position="91"/>
        <end position="114"/>
    </location>
</feature>
<keyword evidence="2" id="KW-0564">Palmitate</keyword>
<dbReference type="InParanoid" id="A0A3R7CYJ1"/>
<dbReference type="InterPro" id="IPR055366">
    <property type="entry name" value="SVIP_metazoa"/>
</dbReference>
<dbReference type="PANTHER" id="PTHR35269">
    <property type="entry name" value="SMALL VCP/P97-INTERACTING PROTEIN"/>
    <property type="match status" value="1"/>
</dbReference>
<gene>
    <name evidence="5" type="ORF">CSKR_112514</name>
</gene>
<evidence type="ECO:0000256" key="1">
    <source>
        <dbReference type="ARBA" id="ARBA00022707"/>
    </source>
</evidence>
<evidence type="ECO:0000256" key="2">
    <source>
        <dbReference type="ARBA" id="ARBA00023139"/>
    </source>
</evidence>
<reference evidence="5 6" key="1">
    <citation type="journal article" date="2018" name="Biotechnol. Adv.">
        <title>Improved genomic resources and new bioinformatic workflow for the carcinogenic parasite Clonorchis sinensis: Biotechnological implications.</title>
        <authorList>
            <person name="Wang D."/>
            <person name="Korhonen P.K."/>
            <person name="Gasser R.B."/>
            <person name="Young N.D."/>
        </authorList>
    </citation>
    <scope>NUCLEOTIDE SEQUENCE [LARGE SCALE GENOMIC DNA]</scope>
    <source>
        <strain evidence="5">Cs-k2</strain>
    </source>
</reference>
<dbReference type="GO" id="GO:0005789">
    <property type="term" value="C:endoplasmic reticulum membrane"/>
    <property type="evidence" value="ECO:0007669"/>
    <property type="project" value="TreeGrafter"/>
</dbReference>
<feature type="region of interest" description="Disordered" evidence="4">
    <location>
        <begin position="1"/>
        <end position="24"/>
    </location>
</feature>
<evidence type="ECO:0000313" key="5">
    <source>
        <dbReference type="EMBL" id="KAG5452240.1"/>
    </source>
</evidence>
<evidence type="ECO:0000313" key="6">
    <source>
        <dbReference type="Proteomes" id="UP000286415"/>
    </source>
</evidence>
<dbReference type="InterPro" id="IPR031632">
    <property type="entry name" value="SVIP"/>
</dbReference>
<dbReference type="GO" id="GO:0010508">
    <property type="term" value="P:positive regulation of autophagy"/>
    <property type="evidence" value="ECO:0007669"/>
    <property type="project" value="TreeGrafter"/>
</dbReference>
<protein>
    <submittedName>
        <fullName evidence="5">Uncharacterized protein</fullName>
    </submittedName>
</protein>
<sequence>MPPEGTTRAGILPGCPSLDRGSREAEVGFEPWTFRSRCAAICPCFGGSTGDEEQPRDTHQLEDVEVRRQRQAEAAERRLASTQARGLADPEGVKRKQERAREQEKMSVEHKADTGLRWQVG</sequence>
<keyword evidence="1" id="KW-0519">Myristate</keyword>
<dbReference type="Proteomes" id="UP000286415">
    <property type="component" value="Unassembled WGS sequence"/>
</dbReference>
<dbReference type="Pfam" id="PF15811">
    <property type="entry name" value="SVIP"/>
    <property type="match status" value="1"/>
</dbReference>
<name>A0A3R7CYJ1_CLOSI</name>
<keyword evidence="6" id="KW-1185">Reference proteome</keyword>
<dbReference type="GO" id="GO:1904293">
    <property type="term" value="P:negative regulation of ERAD pathway"/>
    <property type="evidence" value="ECO:0007669"/>
    <property type="project" value="TreeGrafter"/>
</dbReference>
<feature type="compositionally biased region" description="Basic and acidic residues" evidence="4">
    <location>
        <begin position="69"/>
        <end position="79"/>
    </location>
</feature>
<accession>A0A3R7CYJ1</accession>
<reference evidence="5 6" key="2">
    <citation type="journal article" date="2021" name="Genomics">
        <title>High-quality reference genome for Clonorchis sinensis.</title>
        <authorList>
            <person name="Young N.D."/>
            <person name="Stroehlein A.J."/>
            <person name="Kinkar L."/>
            <person name="Wang T."/>
            <person name="Sohn W.M."/>
            <person name="Chang B.C.H."/>
            <person name="Kaur P."/>
            <person name="Weisz D."/>
            <person name="Dudchenko O."/>
            <person name="Aiden E.L."/>
            <person name="Korhonen P.K."/>
            <person name="Gasser R.B."/>
        </authorList>
    </citation>
    <scope>NUCLEOTIDE SEQUENCE [LARGE SCALE GENOMIC DNA]</scope>
    <source>
        <strain evidence="5">Cs-k2</strain>
    </source>
</reference>
<dbReference type="EMBL" id="NIRI02000042">
    <property type="protein sequence ID" value="KAG5452240.1"/>
    <property type="molecule type" value="Genomic_DNA"/>
</dbReference>
<dbReference type="PANTHER" id="PTHR35269:SF1">
    <property type="entry name" value="SMALL VCP_P97-INTERACTING PROTEIN"/>
    <property type="match status" value="1"/>
</dbReference>
<dbReference type="AlphaFoldDB" id="A0A3R7CYJ1"/>
<evidence type="ECO:0000256" key="4">
    <source>
        <dbReference type="SAM" id="MobiDB-lite"/>
    </source>
</evidence>
<comment type="caution">
    <text evidence="5">The sequence shown here is derived from an EMBL/GenBank/DDBJ whole genome shotgun (WGS) entry which is preliminary data.</text>
</comment>